<protein>
    <submittedName>
        <fullName evidence="8">Uncharacterized protein</fullName>
    </submittedName>
</protein>
<dbReference type="OMA" id="ASQFECK"/>
<dbReference type="InterPro" id="IPR006384">
    <property type="entry name" value="HAD_hydro_PyrdxlP_Pase-like"/>
</dbReference>
<comment type="cofactor">
    <cofactor evidence="1 7">
        <name>Mg(2+)</name>
        <dbReference type="ChEBI" id="CHEBI:18420"/>
    </cofactor>
</comment>
<evidence type="ECO:0000256" key="7">
    <source>
        <dbReference type="PIRSR" id="PIRSR031051-3"/>
    </source>
</evidence>
<dbReference type="PIRSF" id="PIRSF031051">
    <property type="entry name" value="PyrdxlP_Pase_PHOSPHO2"/>
    <property type="match status" value="1"/>
</dbReference>
<name>A0A7N0UVZ8_KALFE</name>
<dbReference type="PANTHER" id="PTHR20889">
    <property type="entry name" value="PHOSPHATASE, ORPHAN 1, 2"/>
    <property type="match status" value="1"/>
</dbReference>
<dbReference type="NCBIfam" id="TIGR01489">
    <property type="entry name" value="DKMTPPase-SF"/>
    <property type="match status" value="1"/>
</dbReference>
<feature type="binding site" evidence="7">
    <location>
        <position position="178"/>
    </location>
    <ligand>
        <name>Mg(2+)</name>
        <dbReference type="ChEBI" id="CHEBI:18420"/>
    </ligand>
</feature>
<feature type="binding site" evidence="7">
    <location>
        <position position="9"/>
    </location>
    <ligand>
        <name>Mg(2+)</name>
        <dbReference type="ChEBI" id="CHEBI:18420"/>
    </ligand>
</feature>
<accession>A0A7N0UVZ8</accession>
<evidence type="ECO:0000256" key="2">
    <source>
        <dbReference type="ARBA" id="ARBA00022723"/>
    </source>
</evidence>
<sequence length="276" mass="30647">MASIVVVFDFDRTLLDVDSDDWVVTQMGLKALFRQLMRSMPWTDLMNRMMEELHAIGKTVDDIAECLTKAPIHSSTLTAIKSAYALGCDLKVLSDANQFFIETILKHNGIFRCFSEIITNPASVDQQGRLTISPYCDFTSSPHGCNLCPHNLCKGLVMNRLRSSEIGPKRRKYIYLGDGKGDYCPAISLKDGDFLMPRKGYYLWEHIGSNPTVTEAQVHGWTNGEELEEILLCLINKTVCNSNGCKLGHTSSSDCKCEAGSCPAHESSPQTVSVPR</sequence>
<dbReference type="Gramene" id="Kaladp0085s0128.1.v1.1">
    <property type="protein sequence ID" value="Kaladp0085s0128.1.v1.1"/>
    <property type="gene ID" value="Kaladp0085s0128.v1.1"/>
</dbReference>
<dbReference type="GO" id="GO:0046872">
    <property type="term" value="F:metal ion binding"/>
    <property type="evidence" value="ECO:0007669"/>
    <property type="project" value="UniProtKB-KW"/>
</dbReference>
<evidence type="ECO:0000256" key="6">
    <source>
        <dbReference type="PIRSR" id="PIRSR031051-2"/>
    </source>
</evidence>
<dbReference type="GO" id="GO:0052732">
    <property type="term" value="F:phosphoethanolamine phosphatase activity"/>
    <property type="evidence" value="ECO:0007669"/>
    <property type="project" value="EnsemblPlants"/>
</dbReference>
<evidence type="ECO:0000313" key="8">
    <source>
        <dbReference type="EnsemblPlants" id="Kaladp0085s0128.1.v1.1"/>
    </source>
</evidence>
<dbReference type="InterPro" id="IPR016965">
    <property type="entry name" value="Pase_PHOSPHO-typ"/>
</dbReference>
<feature type="binding site" evidence="6">
    <location>
        <position position="95"/>
    </location>
    <ligand>
        <name>substrate</name>
    </ligand>
</feature>
<keyword evidence="9" id="KW-1185">Reference proteome</keyword>
<dbReference type="SUPFAM" id="SSF56784">
    <property type="entry name" value="HAD-like"/>
    <property type="match status" value="1"/>
</dbReference>
<dbReference type="Proteomes" id="UP000594263">
    <property type="component" value="Unplaced"/>
</dbReference>
<dbReference type="NCBIfam" id="TIGR01488">
    <property type="entry name" value="HAD-SF-IB"/>
    <property type="match status" value="1"/>
</dbReference>
<dbReference type="EnsemblPlants" id="Kaladp0085s0128.1.v1.1">
    <property type="protein sequence ID" value="Kaladp0085s0128.1.v1.1"/>
    <property type="gene ID" value="Kaladp0085s0128.v1.1"/>
</dbReference>
<keyword evidence="3" id="KW-0378">Hydrolase</keyword>
<dbReference type="GO" id="GO:0006580">
    <property type="term" value="P:ethanolamine metabolic process"/>
    <property type="evidence" value="ECO:0007669"/>
    <property type="project" value="EnsemblPlants"/>
</dbReference>
<dbReference type="InterPro" id="IPR036412">
    <property type="entry name" value="HAD-like_sf"/>
</dbReference>
<dbReference type="GO" id="GO:0042131">
    <property type="term" value="F:thiamine phosphate phosphatase activity"/>
    <property type="evidence" value="ECO:0007669"/>
    <property type="project" value="EnsemblPlants"/>
</dbReference>
<dbReference type="Pfam" id="PF06888">
    <property type="entry name" value="Put_Phosphatase"/>
    <property type="match status" value="1"/>
</dbReference>
<reference evidence="8" key="1">
    <citation type="submission" date="2021-01" db="UniProtKB">
        <authorList>
            <consortium name="EnsemblPlants"/>
        </authorList>
    </citation>
    <scope>IDENTIFICATION</scope>
</reference>
<evidence type="ECO:0000313" key="9">
    <source>
        <dbReference type="Proteomes" id="UP000594263"/>
    </source>
</evidence>
<keyword evidence="2 7" id="KW-0479">Metal-binding</keyword>
<dbReference type="GO" id="GO:0009229">
    <property type="term" value="P:thiamine diphosphate biosynthetic process"/>
    <property type="evidence" value="ECO:0007669"/>
    <property type="project" value="EnsemblPlants"/>
</dbReference>
<organism evidence="8 9">
    <name type="scientific">Kalanchoe fedtschenkoi</name>
    <name type="common">Lavender scallops</name>
    <name type="synonym">South American air plant</name>
    <dbReference type="NCBI Taxonomy" id="63787"/>
    <lineage>
        <taxon>Eukaryota</taxon>
        <taxon>Viridiplantae</taxon>
        <taxon>Streptophyta</taxon>
        <taxon>Embryophyta</taxon>
        <taxon>Tracheophyta</taxon>
        <taxon>Spermatophyta</taxon>
        <taxon>Magnoliopsida</taxon>
        <taxon>eudicotyledons</taxon>
        <taxon>Gunneridae</taxon>
        <taxon>Pentapetalae</taxon>
        <taxon>Saxifragales</taxon>
        <taxon>Crassulaceae</taxon>
        <taxon>Kalanchoe</taxon>
    </lineage>
</organism>
<dbReference type="PANTHER" id="PTHR20889:SF19">
    <property type="entry name" value="THIAMINE PHOSPHATE PHOSPHATASE-LIKE PROTEIN"/>
    <property type="match status" value="1"/>
</dbReference>
<dbReference type="Gene3D" id="3.40.50.1000">
    <property type="entry name" value="HAD superfamily/HAD-like"/>
    <property type="match status" value="1"/>
</dbReference>
<evidence type="ECO:0000256" key="4">
    <source>
        <dbReference type="ARBA" id="ARBA00022842"/>
    </source>
</evidence>
<dbReference type="InterPro" id="IPR023214">
    <property type="entry name" value="HAD_sf"/>
</dbReference>
<evidence type="ECO:0000256" key="5">
    <source>
        <dbReference type="PIRSR" id="PIRSR031051-1"/>
    </source>
</evidence>
<evidence type="ECO:0000256" key="3">
    <source>
        <dbReference type="ARBA" id="ARBA00022801"/>
    </source>
</evidence>
<feature type="binding site" evidence="7">
    <location>
        <position position="11"/>
    </location>
    <ligand>
        <name>Mg(2+)</name>
        <dbReference type="ChEBI" id="CHEBI:18420"/>
    </ligand>
</feature>
<dbReference type="AlphaFoldDB" id="A0A7N0UVZ8"/>
<keyword evidence="4 7" id="KW-0460">Magnesium</keyword>
<feature type="binding site" evidence="6">
    <location>
        <position position="20"/>
    </location>
    <ligand>
        <name>substrate</name>
    </ligand>
</feature>
<proteinExistence type="predicted"/>
<feature type="active site" description="Proton donor" evidence="5">
    <location>
        <position position="11"/>
    </location>
</feature>
<evidence type="ECO:0000256" key="1">
    <source>
        <dbReference type="ARBA" id="ARBA00001946"/>
    </source>
</evidence>
<feature type="active site" description="Nucleophile" evidence="5">
    <location>
        <position position="9"/>
    </location>
</feature>